<feature type="region of interest" description="Disordered" evidence="1">
    <location>
        <begin position="1"/>
        <end position="31"/>
    </location>
</feature>
<dbReference type="Pfam" id="PF11238">
    <property type="entry name" value="DUF3039"/>
    <property type="match status" value="1"/>
</dbReference>
<sequence>MAVGGKLVNMSTATLPDVDTRPEGTESTDDDAPEVFHYVQKNKIAESAVMGTHVVALCGEVFPVTKSAKPGSPVCPDCKKVFEGLPPGGGDDE</sequence>
<evidence type="ECO:0000256" key="1">
    <source>
        <dbReference type="SAM" id="MobiDB-lite"/>
    </source>
</evidence>
<evidence type="ECO:0000313" key="2">
    <source>
        <dbReference type="EMBL" id="GAA1220628.1"/>
    </source>
</evidence>
<reference evidence="2 3" key="1">
    <citation type="journal article" date="2019" name="Int. J. Syst. Evol. Microbiol.">
        <title>The Global Catalogue of Microorganisms (GCM) 10K type strain sequencing project: providing services to taxonomists for standard genome sequencing and annotation.</title>
        <authorList>
            <consortium name="The Broad Institute Genomics Platform"/>
            <consortium name="The Broad Institute Genome Sequencing Center for Infectious Disease"/>
            <person name="Wu L."/>
            <person name="Ma J."/>
        </authorList>
    </citation>
    <scope>NUCLEOTIDE SEQUENCE [LARGE SCALE GENOMIC DNA]</scope>
    <source>
        <strain evidence="2 3">JCM 13022</strain>
    </source>
</reference>
<dbReference type="InterPro" id="IPR021400">
    <property type="entry name" value="DUF3039"/>
</dbReference>
<dbReference type="Proteomes" id="UP001500467">
    <property type="component" value="Unassembled WGS sequence"/>
</dbReference>
<name>A0ABN1VTK6_9PSEU</name>
<dbReference type="EMBL" id="BAAALM010000019">
    <property type="protein sequence ID" value="GAA1220628.1"/>
    <property type="molecule type" value="Genomic_DNA"/>
</dbReference>
<comment type="caution">
    <text evidence="2">The sequence shown here is derived from an EMBL/GenBank/DDBJ whole genome shotgun (WGS) entry which is preliminary data.</text>
</comment>
<keyword evidence="3" id="KW-1185">Reference proteome</keyword>
<accession>A0ABN1VTK6</accession>
<gene>
    <name evidence="2" type="ORF">GCM10009675_49290</name>
</gene>
<evidence type="ECO:0000313" key="3">
    <source>
        <dbReference type="Proteomes" id="UP001500467"/>
    </source>
</evidence>
<protein>
    <submittedName>
        <fullName evidence="2">DUF3039 domain-containing protein</fullName>
    </submittedName>
</protein>
<proteinExistence type="predicted"/>
<organism evidence="2 3">
    <name type="scientific">Prauserella alba</name>
    <dbReference type="NCBI Taxonomy" id="176898"/>
    <lineage>
        <taxon>Bacteria</taxon>
        <taxon>Bacillati</taxon>
        <taxon>Actinomycetota</taxon>
        <taxon>Actinomycetes</taxon>
        <taxon>Pseudonocardiales</taxon>
        <taxon>Pseudonocardiaceae</taxon>
        <taxon>Prauserella</taxon>
    </lineage>
</organism>